<feature type="domain" description="Rhodopsin" evidence="7">
    <location>
        <begin position="40"/>
        <end position="228"/>
    </location>
</feature>
<reference evidence="8" key="1">
    <citation type="journal article" date="2020" name="Stud. Mycol.">
        <title>101 Dothideomycetes genomes: a test case for predicting lifestyles and emergence of pathogens.</title>
        <authorList>
            <person name="Haridas S."/>
            <person name="Albert R."/>
            <person name="Binder M."/>
            <person name="Bloem J."/>
            <person name="Labutti K."/>
            <person name="Salamov A."/>
            <person name="Andreopoulos B."/>
            <person name="Baker S."/>
            <person name="Barry K."/>
            <person name="Bills G."/>
            <person name="Bluhm B."/>
            <person name="Cannon C."/>
            <person name="Castanera R."/>
            <person name="Culley D."/>
            <person name="Daum C."/>
            <person name="Ezra D."/>
            <person name="Gonzalez J."/>
            <person name="Henrissat B."/>
            <person name="Kuo A."/>
            <person name="Liang C."/>
            <person name="Lipzen A."/>
            <person name="Lutzoni F."/>
            <person name="Magnuson J."/>
            <person name="Mondo S."/>
            <person name="Nolan M."/>
            <person name="Ohm R."/>
            <person name="Pangilinan J."/>
            <person name="Park H.-J."/>
            <person name="Ramirez L."/>
            <person name="Alfaro M."/>
            <person name="Sun H."/>
            <person name="Tritt A."/>
            <person name="Yoshinaga Y."/>
            <person name="Zwiers L.-H."/>
            <person name="Turgeon B."/>
            <person name="Goodwin S."/>
            <person name="Spatafora J."/>
            <person name="Crous P."/>
            <person name="Grigoriev I."/>
        </authorList>
    </citation>
    <scope>NUCLEOTIDE SEQUENCE</scope>
    <source>
        <strain evidence="8">CBS 122367</strain>
    </source>
</reference>
<dbReference type="PANTHER" id="PTHR33048">
    <property type="entry name" value="PTH11-LIKE INTEGRAL MEMBRANE PROTEIN (AFU_ORTHOLOGUE AFUA_5G11245)"/>
    <property type="match status" value="1"/>
</dbReference>
<comment type="similarity">
    <text evidence="5">Belongs to the SAT4 family.</text>
</comment>
<keyword evidence="2 6" id="KW-0812">Transmembrane</keyword>
<dbReference type="PANTHER" id="PTHR33048:SF47">
    <property type="entry name" value="INTEGRAL MEMBRANE PROTEIN-RELATED"/>
    <property type="match status" value="1"/>
</dbReference>
<accession>A0A6G1J521</accession>
<dbReference type="InterPro" id="IPR052337">
    <property type="entry name" value="SAT4-like"/>
</dbReference>
<proteinExistence type="inferred from homology"/>
<feature type="transmembrane region" description="Helical" evidence="6">
    <location>
        <begin position="139"/>
        <end position="166"/>
    </location>
</feature>
<evidence type="ECO:0000256" key="6">
    <source>
        <dbReference type="SAM" id="Phobius"/>
    </source>
</evidence>
<name>A0A6G1J521_9PLEO</name>
<feature type="transmembrane region" description="Helical" evidence="6">
    <location>
        <begin position="20"/>
        <end position="44"/>
    </location>
</feature>
<dbReference type="Proteomes" id="UP000799291">
    <property type="component" value="Unassembled WGS sequence"/>
</dbReference>
<dbReference type="Pfam" id="PF20684">
    <property type="entry name" value="Fung_rhodopsin"/>
    <property type="match status" value="1"/>
</dbReference>
<evidence type="ECO:0000256" key="4">
    <source>
        <dbReference type="ARBA" id="ARBA00023136"/>
    </source>
</evidence>
<sequence>MSFTISPSDVTPDYLAEDLGPTIIATASLMIIFCTAFVGLRYWARYLTQTPFGAEDVFIPFAWLSEMGLCTVAIAMVKYTGTGRHTIKVLDEDPAKFTNYLKGVTANEFLHPAAVAFPKICVVLLFLRVFTNKYERMAAWGLIGVIFAAWLSFTVATMFQCVPFAFNWDKNIQGATCFNFRAFATSSSVPNIVTDVVVLFLPIRTVVDLKISIGRRVGLMLIFLTGSILHRPHCSLRLH</sequence>
<keyword evidence="4 6" id="KW-0472">Membrane</keyword>
<evidence type="ECO:0000313" key="9">
    <source>
        <dbReference type="Proteomes" id="UP000799291"/>
    </source>
</evidence>
<dbReference type="GO" id="GO:0016020">
    <property type="term" value="C:membrane"/>
    <property type="evidence" value="ECO:0007669"/>
    <property type="project" value="UniProtKB-SubCell"/>
</dbReference>
<dbReference type="OrthoDB" id="3529975at2759"/>
<keyword evidence="9" id="KW-1185">Reference proteome</keyword>
<protein>
    <recommendedName>
        <fullName evidence="7">Rhodopsin domain-containing protein</fullName>
    </recommendedName>
</protein>
<dbReference type="AlphaFoldDB" id="A0A6G1J521"/>
<gene>
    <name evidence="8" type="ORF">K458DRAFT_13206</name>
</gene>
<evidence type="ECO:0000256" key="5">
    <source>
        <dbReference type="ARBA" id="ARBA00038359"/>
    </source>
</evidence>
<keyword evidence="3 6" id="KW-1133">Transmembrane helix</keyword>
<evidence type="ECO:0000256" key="1">
    <source>
        <dbReference type="ARBA" id="ARBA00004141"/>
    </source>
</evidence>
<comment type="subcellular location">
    <subcellularLocation>
        <location evidence="1">Membrane</location>
        <topology evidence="1">Multi-pass membrane protein</topology>
    </subcellularLocation>
</comment>
<organism evidence="8 9">
    <name type="scientific">Lentithecium fluviatile CBS 122367</name>
    <dbReference type="NCBI Taxonomy" id="1168545"/>
    <lineage>
        <taxon>Eukaryota</taxon>
        <taxon>Fungi</taxon>
        <taxon>Dikarya</taxon>
        <taxon>Ascomycota</taxon>
        <taxon>Pezizomycotina</taxon>
        <taxon>Dothideomycetes</taxon>
        <taxon>Pleosporomycetidae</taxon>
        <taxon>Pleosporales</taxon>
        <taxon>Massarineae</taxon>
        <taxon>Lentitheciaceae</taxon>
        <taxon>Lentithecium</taxon>
    </lineage>
</organism>
<dbReference type="EMBL" id="MU005578">
    <property type="protein sequence ID" value="KAF2685508.1"/>
    <property type="molecule type" value="Genomic_DNA"/>
</dbReference>
<evidence type="ECO:0000256" key="2">
    <source>
        <dbReference type="ARBA" id="ARBA00022692"/>
    </source>
</evidence>
<feature type="transmembrane region" description="Helical" evidence="6">
    <location>
        <begin position="56"/>
        <end position="77"/>
    </location>
</feature>
<evidence type="ECO:0000259" key="7">
    <source>
        <dbReference type="Pfam" id="PF20684"/>
    </source>
</evidence>
<dbReference type="InterPro" id="IPR049326">
    <property type="entry name" value="Rhodopsin_dom_fungi"/>
</dbReference>
<feature type="transmembrane region" description="Helical" evidence="6">
    <location>
        <begin position="109"/>
        <end position="127"/>
    </location>
</feature>
<evidence type="ECO:0000313" key="8">
    <source>
        <dbReference type="EMBL" id="KAF2685508.1"/>
    </source>
</evidence>
<evidence type="ECO:0000256" key="3">
    <source>
        <dbReference type="ARBA" id="ARBA00022989"/>
    </source>
</evidence>